<dbReference type="EMBL" id="OB667543">
    <property type="protein sequence ID" value="CAD7234022.1"/>
    <property type="molecule type" value="Genomic_DNA"/>
</dbReference>
<protein>
    <submittedName>
        <fullName evidence="1">Uncharacterized protein</fullName>
    </submittedName>
</protein>
<evidence type="ECO:0000313" key="1">
    <source>
        <dbReference type="EMBL" id="CAD7234022.1"/>
    </source>
</evidence>
<gene>
    <name evidence="1" type="ORF">CTOB1V02_LOCUS11840</name>
</gene>
<name>A0A7R8WNT9_9CRUS</name>
<proteinExistence type="predicted"/>
<accession>A0A7R8WNT9</accession>
<organism evidence="1">
    <name type="scientific">Cyprideis torosa</name>
    <dbReference type="NCBI Taxonomy" id="163714"/>
    <lineage>
        <taxon>Eukaryota</taxon>
        <taxon>Metazoa</taxon>
        <taxon>Ecdysozoa</taxon>
        <taxon>Arthropoda</taxon>
        <taxon>Crustacea</taxon>
        <taxon>Oligostraca</taxon>
        <taxon>Ostracoda</taxon>
        <taxon>Podocopa</taxon>
        <taxon>Podocopida</taxon>
        <taxon>Cytherocopina</taxon>
        <taxon>Cytheroidea</taxon>
        <taxon>Cytherideidae</taxon>
        <taxon>Cyprideis</taxon>
    </lineage>
</organism>
<dbReference type="AlphaFoldDB" id="A0A7R8WNT9"/>
<reference evidence="1" key="1">
    <citation type="submission" date="2020-11" db="EMBL/GenBank/DDBJ databases">
        <authorList>
            <person name="Tran Van P."/>
        </authorList>
    </citation>
    <scope>NUCLEOTIDE SEQUENCE</scope>
</reference>
<sequence length="32" mass="3781">MKTATILLRILLWEPNAHVLREIYARFGIGRK</sequence>